<sequence length="445" mass="49266">MIKSYKSFFLPGLTRSMLCAVLGLLSFITPQLLPAQELKAAVTKVDITPENSQWLLGYGPRKSTGIHDRIYHRIVVMDDGSTRFCLVSSEICLVSPAEYDRIAERVHRELGISPQNLWWTVTHTHSAPEVGPPGLPEVFMGERYDHEWDRDYTALVEERMMEGIGQALDRLEPARLGTGWGFSQANINRRAIDEYGKASLGLNPDGPVDRKIGLIRLEKADGNPLALIANYAIHGTVLGQEHTEISGDAPGVVSSYVEEETGAPMLFINGAAGNLAPIYSVYPNPRAGHLNQFKVLLGDRILAVNKKITAASNNIKLETGAVTVTTPRKAGLSWPQSLRDYSHTDASGENHVLLPIRFLKINEEVAVWSAPLELFCEISNQVRDGSPFPYTFYYGYSNGWLGYLPTADAYNHGGYEVERVCAFTPEAEKDLIEGVLTYLKGWSKE</sequence>
<organism evidence="3 4">
    <name type="scientific">Negadavirga shengliensis</name>
    <dbReference type="NCBI Taxonomy" id="1389218"/>
    <lineage>
        <taxon>Bacteria</taxon>
        <taxon>Pseudomonadati</taxon>
        <taxon>Bacteroidota</taxon>
        <taxon>Cytophagia</taxon>
        <taxon>Cytophagales</taxon>
        <taxon>Cyclobacteriaceae</taxon>
        <taxon>Negadavirga</taxon>
    </lineage>
</organism>
<dbReference type="EC" id="3.5.1.23" evidence="1"/>
<dbReference type="RefSeq" id="WP_377067862.1">
    <property type="nucleotide sequence ID" value="NZ_JBHSJJ010000016.1"/>
</dbReference>
<dbReference type="Pfam" id="PF04734">
    <property type="entry name" value="Ceramidase_alk"/>
    <property type="match status" value="1"/>
</dbReference>
<dbReference type="InterPro" id="IPR006823">
    <property type="entry name" value="Ceramidase_alk"/>
</dbReference>
<keyword evidence="1" id="KW-0378">Hydrolase</keyword>
<reference evidence="4" key="1">
    <citation type="journal article" date="2019" name="Int. J. Syst. Evol. Microbiol.">
        <title>The Global Catalogue of Microorganisms (GCM) 10K type strain sequencing project: providing services to taxonomists for standard genome sequencing and annotation.</title>
        <authorList>
            <consortium name="The Broad Institute Genomics Platform"/>
            <consortium name="The Broad Institute Genome Sequencing Center for Infectious Disease"/>
            <person name="Wu L."/>
            <person name="Ma J."/>
        </authorList>
    </citation>
    <scope>NUCLEOTIDE SEQUENCE [LARGE SCALE GENOMIC DNA]</scope>
    <source>
        <strain evidence="4">CGMCC 4.7466</strain>
    </source>
</reference>
<dbReference type="PANTHER" id="PTHR12670:SF1">
    <property type="entry name" value="NEUTRAL CERAMIDASE"/>
    <property type="match status" value="1"/>
</dbReference>
<dbReference type="PANTHER" id="PTHR12670">
    <property type="entry name" value="CERAMIDASE"/>
    <property type="match status" value="1"/>
</dbReference>
<accession>A0ABV9T736</accession>
<evidence type="ECO:0000259" key="2">
    <source>
        <dbReference type="Pfam" id="PF04734"/>
    </source>
</evidence>
<dbReference type="EMBL" id="JBHSJJ010000016">
    <property type="protein sequence ID" value="MFC4874224.1"/>
    <property type="molecule type" value="Genomic_DNA"/>
</dbReference>
<protein>
    <recommendedName>
        <fullName evidence="1">Neutral ceramidase</fullName>
        <ecNumber evidence="1">3.5.1.23</ecNumber>
    </recommendedName>
</protein>
<comment type="similarity">
    <text evidence="1">Belongs to the neutral ceramidase family.</text>
</comment>
<feature type="domain" description="Neutral/alkaline non-lysosomal ceramidase N-terminal" evidence="2">
    <location>
        <begin position="42"/>
        <end position="261"/>
    </location>
</feature>
<comment type="caution">
    <text evidence="3">The sequence shown here is derived from an EMBL/GenBank/DDBJ whole genome shotgun (WGS) entry which is preliminary data.</text>
</comment>
<gene>
    <name evidence="3" type="ORF">ACFPFU_21140</name>
</gene>
<name>A0ABV9T736_9BACT</name>
<keyword evidence="1" id="KW-0746">Sphingolipid metabolism</keyword>
<evidence type="ECO:0000313" key="3">
    <source>
        <dbReference type="EMBL" id="MFC4874224.1"/>
    </source>
</evidence>
<evidence type="ECO:0000313" key="4">
    <source>
        <dbReference type="Proteomes" id="UP001595818"/>
    </source>
</evidence>
<dbReference type="InterPro" id="IPR031329">
    <property type="entry name" value="NEUT/ALK_ceramidase_N"/>
</dbReference>
<comment type="catalytic activity">
    <reaction evidence="1">
        <text>an N-acylsphing-4-enine + H2O = sphing-4-enine + a fatty acid</text>
        <dbReference type="Rhea" id="RHEA:20856"/>
        <dbReference type="ChEBI" id="CHEBI:15377"/>
        <dbReference type="ChEBI" id="CHEBI:28868"/>
        <dbReference type="ChEBI" id="CHEBI:52639"/>
        <dbReference type="ChEBI" id="CHEBI:57756"/>
        <dbReference type="EC" id="3.5.1.23"/>
    </reaction>
</comment>
<keyword evidence="1" id="KW-0443">Lipid metabolism</keyword>
<keyword evidence="4" id="KW-1185">Reference proteome</keyword>
<dbReference type="Proteomes" id="UP001595818">
    <property type="component" value="Unassembled WGS sequence"/>
</dbReference>
<evidence type="ECO:0000256" key="1">
    <source>
        <dbReference type="RuleBase" id="RU366019"/>
    </source>
</evidence>
<proteinExistence type="inferred from homology"/>